<reference evidence="1" key="2">
    <citation type="submission" date="2023-05" db="EMBL/GenBank/DDBJ databases">
        <authorList>
            <consortium name="Lawrence Berkeley National Laboratory"/>
            <person name="Steindorff A."/>
            <person name="Hensen N."/>
            <person name="Bonometti L."/>
            <person name="Westerberg I."/>
            <person name="Brannstrom I.O."/>
            <person name="Guillou S."/>
            <person name="Cros-Aarteil S."/>
            <person name="Calhoun S."/>
            <person name="Haridas S."/>
            <person name="Kuo A."/>
            <person name="Mondo S."/>
            <person name="Pangilinan J."/>
            <person name="Riley R."/>
            <person name="Labutti K."/>
            <person name="Andreopoulos B."/>
            <person name="Lipzen A."/>
            <person name="Chen C."/>
            <person name="Yanf M."/>
            <person name="Daum C."/>
            <person name="Ng V."/>
            <person name="Clum A."/>
            <person name="Ohm R."/>
            <person name="Martin F."/>
            <person name="Silar P."/>
            <person name="Natvig D."/>
            <person name="Lalanne C."/>
            <person name="Gautier V."/>
            <person name="Ament-Velasquez S.L."/>
            <person name="Kruys A."/>
            <person name="Hutchinson M.I."/>
            <person name="Powell A.J."/>
            <person name="Barry K."/>
            <person name="Miller A.N."/>
            <person name="Grigoriev I.V."/>
            <person name="Debuchy R."/>
            <person name="Gladieux P."/>
            <person name="Thoren M.H."/>
            <person name="Johannesson H."/>
        </authorList>
    </citation>
    <scope>NUCLEOTIDE SEQUENCE</scope>
    <source>
        <strain evidence="1">CBS 538.74</strain>
    </source>
</reference>
<feature type="non-terminal residue" evidence="1">
    <location>
        <position position="1"/>
    </location>
</feature>
<name>A0AAN6VIG1_9PEZI</name>
<organism evidence="1 2">
    <name type="scientific">Chaetomidium leptoderma</name>
    <dbReference type="NCBI Taxonomy" id="669021"/>
    <lineage>
        <taxon>Eukaryota</taxon>
        <taxon>Fungi</taxon>
        <taxon>Dikarya</taxon>
        <taxon>Ascomycota</taxon>
        <taxon>Pezizomycotina</taxon>
        <taxon>Sordariomycetes</taxon>
        <taxon>Sordariomycetidae</taxon>
        <taxon>Sordariales</taxon>
        <taxon>Chaetomiaceae</taxon>
        <taxon>Chaetomidium</taxon>
    </lineage>
</organism>
<accession>A0AAN6VIG1</accession>
<comment type="caution">
    <text evidence="1">The sequence shown here is derived from an EMBL/GenBank/DDBJ whole genome shotgun (WGS) entry which is preliminary data.</text>
</comment>
<dbReference type="AlphaFoldDB" id="A0AAN6VIG1"/>
<evidence type="ECO:0008006" key="3">
    <source>
        <dbReference type="Google" id="ProtNLM"/>
    </source>
</evidence>
<sequence>IGCTLFSRVTLEQATAVASSLVDFQQIQNWTVEDHVDAHASDLRWLNAQVSEISRSQPQRQIAIFTHYSPTMDTRAVDERHRDSPVMSGFATDLSAEECWTNPSVVMWAFGHTHFSCDFGDGLGKRIVANQRGYALALETGFDVEKVFLAGGANAGRT</sequence>
<keyword evidence="2" id="KW-1185">Reference proteome</keyword>
<dbReference type="Proteomes" id="UP001302745">
    <property type="component" value="Unassembled WGS sequence"/>
</dbReference>
<dbReference type="EMBL" id="MU857004">
    <property type="protein sequence ID" value="KAK4151684.1"/>
    <property type="molecule type" value="Genomic_DNA"/>
</dbReference>
<proteinExistence type="predicted"/>
<dbReference type="SUPFAM" id="SSF56300">
    <property type="entry name" value="Metallo-dependent phosphatases"/>
    <property type="match status" value="1"/>
</dbReference>
<dbReference type="PANTHER" id="PTHR37844">
    <property type="entry name" value="SER/THR PROTEIN PHOSPHATASE SUPERFAMILY (AFU_ORTHOLOGUE AFUA_1G14840)"/>
    <property type="match status" value="1"/>
</dbReference>
<dbReference type="InterPro" id="IPR029052">
    <property type="entry name" value="Metallo-depent_PP-like"/>
</dbReference>
<reference evidence="1" key="1">
    <citation type="journal article" date="2023" name="Mol. Phylogenet. Evol.">
        <title>Genome-scale phylogeny and comparative genomics of the fungal order Sordariales.</title>
        <authorList>
            <person name="Hensen N."/>
            <person name="Bonometti L."/>
            <person name="Westerberg I."/>
            <person name="Brannstrom I.O."/>
            <person name="Guillou S."/>
            <person name="Cros-Aarteil S."/>
            <person name="Calhoun S."/>
            <person name="Haridas S."/>
            <person name="Kuo A."/>
            <person name="Mondo S."/>
            <person name="Pangilinan J."/>
            <person name="Riley R."/>
            <person name="LaButti K."/>
            <person name="Andreopoulos B."/>
            <person name="Lipzen A."/>
            <person name="Chen C."/>
            <person name="Yan M."/>
            <person name="Daum C."/>
            <person name="Ng V."/>
            <person name="Clum A."/>
            <person name="Steindorff A."/>
            <person name="Ohm R.A."/>
            <person name="Martin F."/>
            <person name="Silar P."/>
            <person name="Natvig D.O."/>
            <person name="Lalanne C."/>
            <person name="Gautier V."/>
            <person name="Ament-Velasquez S.L."/>
            <person name="Kruys A."/>
            <person name="Hutchinson M.I."/>
            <person name="Powell A.J."/>
            <person name="Barry K."/>
            <person name="Miller A.N."/>
            <person name="Grigoriev I.V."/>
            <person name="Debuchy R."/>
            <person name="Gladieux P."/>
            <person name="Hiltunen Thoren M."/>
            <person name="Johannesson H."/>
        </authorList>
    </citation>
    <scope>NUCLEOTIDE SEQUENCE</scope>
    <source>
        <strain evidence="1">CBS 538.74</strain>
    </source>
</reference>
<dbReference type="PANTHER" id="PTHR37844:SF2">
    <property type="entry name" value="SER_THR PROTEIN PHOSPHATASE SUPERFAMILY (AFU_ORTHOLOGUE AFUA_1G14840)"/>
    <property type="match status" value="1"/>
</dbReference>
<protein>
    <recommendedName>
        <fullName evidence="3">Calcineurin-like phosphoesterase domain-containing protein</fullName>
    </recommendedName>
</protein>
<gene>
    <name evidence="1" type="ORF">C8A00DRAFT_16921</name>
</gene>
<evidence type="ECO:0000313" key="2">
    <source>
        <dbReference type="Proteomes" id="UP001302745"/>
    </source>
</evidence>
<evidence type="ECO:0000313" key="1">
    <source>
        <dbReference type="EMBL" id="KAK4151684.1"/>
    </source>
</evidence>